<feature type="region of interest" description="Disordered" evidence="1">
    <location>
        <begin position="286"/>
        <end position="327"/>
    </location>
</feature>
<dbReference type="STRING" id="1081102.A0A167W2Z2"/>
<feature type="compositionally biased region" description="Polar residues" evidence="1">
    <location>
        <begin position="302"/>
        <end position="319"/>
    </location>
</feature>
<evidence type="ECO:0000313" key="3">
    <source>
        <dbReference type="Proteomes" id="UP000076874"/>
    </source>
</evidence>
<comment type="caution">
    <text evidence="2">The sequence shown here is derived from an EMBL/GenBank/DDBJ whole genome shotgun (WGS) entry which is preliminary data.</text>
</comment>
<dbReference type="EMBL" id="AZHD01000005">
    <property type="protein sequence ID" value="OAA63273.1"/>
    <property type="molecule type" value="Genomic_DNA"/>
</dbReference>
<feature type="region of interest" description="Disordered" evidence="1">
    <location>
        <begin position="394"/>
        <end position="437"/>
    </location>
</feature>
<dbReference type="OrthoDB" id="4870827at2759"/>
<protein>
    <submittedName>
        <fullName evidence="2">Uncharacterized protein</fullName>
    </submittedName>
</protein>
<organism evidence="2 3">
    <name type="scientific">Niveomyces insectorum RCEF 264</name>
    <dbReference type="NCBI Taxonomy" id="1081102"/>
    <lineage>
        <taxon>Eukaryota</taxon>
        <taxon>Fungi</taxon>
        <taxon>Dikarya</taxon>
        <taxon>Ascomycota</taxon>
        <taxon>Pezizomycotina</taxon>
        <taxon>Sordariomycetes</taxon>
        <taxon>Hypocreomycetidae</taxon>
        <taxon>Hypocreales</taxon>
        <taxon>Cordycipitaceae</taxon>
        <taxon>Niveomyces</taxon>
    </lineage>
</organism>
<feature type="compositionally biased region" description="Polar residues" evidence="1">
    <location>
        <begin position="190"/>
        <end position="214"/>
    </location>
</feature>
<dbReference type="Proteomes" id="UP000076874">
    <property type="component" value="Unassembled WGS sequence"/>
</dbReference>
<dbReference type="AlphaFoldDB" id="A0A167W2Z2"/>
<gene>
    <name evidence="2" type="ORF">SPI_03436</name>
</gene>
<evidence type="ECO:0000313" key="2">
    <source>
        <dbReference type="EMBL" id="OAA63273.1"/>
    </source>
</evidence>
<reference evidence="2 3" key="1">
    <citation type="journal article" date="2016" name="Genome Biol. Evol.">
        <title>Divergent and convergent evolution of fungal pathogenicity.</title>
        <authorList>
            <person name="Shang Y."/>
            <person name="Xiao G."/>
            <person name="Zheng P."/>
            <person name="Cen K."/>
            <person name="Zhan S."/>
            <person name="Wang C."/>
        </authorList>
    </citation>
    <scope>NUCLEOTIDE SEQUENCE [LARGE SCALE GENOMIC DNA]</scope>
    <source>
        <strain evidence="2 3">RCEF 264</strain>
    </source>
</reference>
<feature type="region of interest" description="Disordered" evidence="1">
    <location>
        <begin position="187"/>
        <end position="214"/>
    </location>
</feature>
<accession>A0A167W2Z2</accession>
<sequence length="495" mass="54737">MPPGKNTQTKTDIDFDDWQPWEDFSYSVLTSIFSRQLRQIYAGDREPMALNQDLELFHEDSLEDVLRRFVSPVVNFALRGQPGAFHLGRGSRCQEDGVPDWSLVSYTCLESDTGTYLNILPGDTKLSTKWWPTIIADNYTEWRNVILQIVYYMTANSSRYGFIITDTCFVALRLTRSDIGPGIAADLPTRTATAGPSGHRSQPSDTSMLSTTSYGSSYSDNDPVKWAYHGPEYAVVPWSAHGAHKLTVKLALWCLAMMAVNDNHIDYWYPDLDSWRSAKHGFVHNTSGEKKRTLSKGDKLQDSPSEPSGHTPASSSSYSYEPDEGSRASSSSVAEYAYYYETGESSGTSDAASNIAGYAGGSGTASVALTQGYSLPVRGAGQSGSYEIVDAAQSGVAPSDTRQQTGQASSVAGQFDSEYGGEEDDDDDADTEVGLSSKEKNRMSVEIKKHRIVGGYYFKDANGYNRDTKREKWHKVDGVYEYEGRKYVYFTKSFP</sequence>
<keyword evidence="3" id="KW-1185">Reference proteome</keyword>
<feature type="compositionally biased region" description="Polar residues" evidence="1">
    <location>
        <begin position="400"/>
        <end position="412"/>
    </location>
</feature>
<feature type="compositionally biased region" description="Acidic residues" evidence="1">
    <location>
        <begin position="419"/>
        <end position="431"/>
    </location>
</feature>
<feature type="compositionally biased region" description="Basic and acidic residues" evidence="1">
    <location>
        <begin position="287"/>
        <end position="301"/>
    </location>
</feature>
<evidence type="ECO:0000256" key="1">
    <source>
        <dbReference type="SAM" id="MobiDB-lite"/>
    </source>
</evidence>
<name>A0A167W2Z2_9HYPO</name>
<proteinExistence type="predicted"/>